<evidence type="ECO:0000256" key="1">
    <source>
        <dbReference type="SAM" id="MobiDB-lite"/>
    </source>
</evidence>
<protein>
    <submittedName>
        <fullName evidence="4">PH domain-containing protein</fullName>
    </submittedName>
</protein>
<dbReference type="AlphaFoldDB" id="A0A183FLN8"/>
<accession>A0A183FLN8</accession>
<evidence type="ECO:0000313" key="3">
    <source>
        <dbReference type="Proteomes" id="UP000050761"/>
    </source>
</evidence>
<evidence type="ECO:0000313" key="4">
    <source>
        <dbReference type="WBParaSite" id="HPBE_0000820101-mRNA-1"/>
    </source>
</evidence>
<dbReference type="OrthoDB" id="10515221at2759"/>
<dbReference type="EMBL" id="UZAH01026086">
    <property type="protein sequence ID" value="VDO75377.1"/>
    <property type="molecule type" value="Genomic_DNA"/>
</dbReference>
<dbReference type="WBParaSite" id="HPBE_0000820101-mRNA-1">
    <property type="protein sequence ID" value="HPBE_0000820101-mRNA-1"/>
    <property type="gene ID" value="HPBE_0000820101"/>
</dbReference>
<reference evidence="4" key="2">
    <citation type="submission" date="2019-09" db="UniProtKB">
        <authorList>
            <consortium name="WormBaseParasite"/>
        </authorList>
    </citation>
    <scope>IDENTIFICATION</scope>
</reference>
<organism evidence="3 4">
    <name type="scientific">Heligmosomoides polygyrus</name>
    <name type="common">Parasitic roundworm</name>
    <dbReference type="NCBI Taxonomy" id="6339"/>
    <lineage>
        <taxon>Eukaryota</taxon>
        <taxon>Metazoa</taxon>
        <taxon>Ecdysozoa</taxon>
        <taxon>Nematoda</taxon>
        <taxon>Chromadorea</taxon>
        <taxon>Rhabditida</taxon>
        <taxon>Rhabditina</taxon>
        <taxon>Rhabditomorpha</taxon>
        <taxon>Strongyloidea</taxon>
        <taxon>Heligmosomidae</taxon>
        <taxon>Heligmosomoides</taxon>
    </lineage>
</organism>
<sequence>MHRSRATVDSPQSGDETPPKSKEGGGSRRQRWSFAFRRRWFSTSARDLKGEHSPGLDSPTSPGVCDAAGILISPRQTKLGASWHSGGQREASYC</sequence>
<feature type="compositionally biased region" description="Basic and acidic residues" evidence="1">
    <location>
        <begin position="17"/>
        <end position="26"/>
    </location>
</feature>
<gene>
    <name evidence="2" type="ORF">HPBE_LOCUS8202</name>
</gene>
<dbReference type="Proteomes" id="UP000050761">
    <property type="component" value="Unassembled WGS sequence"/>
</dbReference>
<reference evidence="2 3" key="1">
    <citation type="submission" date="2018-11" db="EMBL/GenBank/DDBJ databases">
        <authorList>
            <consortium name="Pathogen Informatics"/>
        </authorList>
    </citation>
    <scope>NUCLEOTIDE SEQUENCE [LARGE SCALE GENOMIC DNA]</scope>
</reference>
<proteinExistence type="predicted"/>
<evidence type="ECO:0000313" key="2">
    <source>
        <dbReference type="EMBL" id="VDO75377.1"/>
    </source>
</evidence>
<accession>A0A3P7YUG0</accession>
<feature type="region of interest" description="Disordered" evidence="1">
    <location>
        <begin position="1"/>
        <end position="31"/>
    </location>
</feature>
<name>A0A183FLN8_HELPZ</name>
<keyword evidence="3" id="KW-1185">Reference proteome</keyword>